<evidence type="ECO:0000256" key="2">
    <source>
        <dbReference type="ARBA" id="ARBA00022729"/>
    </source>
</evidence>
<feature type="chain" id="PRO_5046854204" evidence="6">
    <location>
        <begin position="17"/>
        <end position="506"/>
    </location>
</feature>
<dbReference type="InterPro" id="IPR006710">
    <property type="entry name" value="Glyco_hydro_43"/>
</dbReference>
<evidence type="ECO:0000256" key="3">
    <source>
        <dbReference type="ARBA" id="ARBA00022801"/>
    </source>
</evidence>
<keyword evidence="2 6" id="KW-0732">Signal</keyword>
<evidence type="ECO:0000256" key="1">
    <source>
        <dbReference type="ARBA" id="ARBA00009865"/>
    </source>
</evidence>
<dbReference type="EMBL" id="JBFTWV010000006">
    <property type="protein sequence ID" value="KAL2799670.1"/>
    <property type="molecule type" value="Genomic_DNA"/>
</dbReference>
<dbReference type="GO" id="GO:0016787">
    <property type="term" value="F:hydrolase activity"/>
    <property type="evidence" value="ECO:0007669"/>
    <property type="project" value="UniProtKB-KW"/>
</dbReference>
<evidence type="ECO:0000313" key="8">
    <source>
        <dbReference type="EMBL" id="KAL2799670.1"/>
    </source>
</evidence>
<dbReference type="PANTHER" id="PTHR42812">
    <property type="entry name" value="BETA-XYLOSIDASE"/>
    <property type="match status" value="1"/>
</dbReference>
<dbReference type="Gene3D" id="2.60.120.200">
    <property type="match status" value="1"/>
</dbReference>
<organism evidence="8 9">
    <name type="scientific">Aspergillus keveii</name>
    <dbReference type="NCBI Taxonomy" id="714993"/>
    <lineage>
        <taxon>Eukaryota</taxon>
        <taxon>Fungi</taxon>
        <taxon>Dikarya</taxon>
        <taxon>Ascomycota</taxon>
        <taxon>Pezizomycotina</taxon>
        <taxon>Eurotiomycetes</taxon>
        <taxon>Eurotiomycetidae</taxon>
        <taxon>Eurotiales</taxon>
        <taxon>Aspergillaceae</taxon>
        <taxon>Aspergillus</taxon>
        <taxon>Aspergillus subgen. Nidulantes</taxon>
    </lineage>
</organism>
<dbReference type="Gene3D" id="2.115.10.20">
    <property type="entry name" value="Glycosyl hydrolase domain, family 43"/>
    <property type="match status" value="1"/>
</dbReference>
<comment type="caution">
    <text evidence="8">The sequence shown here is derived from an EMBL/GenBank/DDBJ whole genome shotgun (WGS) entry which is preliminary data.</text>
</comment>
<dbReference type="CDD" id="cd09001">
    <property type="entry name" value="GH43_FsAxh1-like"/>
    <property type="match status" value="1"/>
</dbReference>
<reference evidence="8 9" key="1">
    <citation type="submission" date="2024-07" db="EMBL/GenBank/DDBJ databases">
        <title>Section-level genome sequencing and comparative genomics of Aspergillus sections Usti and Cavernicolus.</title>
        <authorList>
            <consortium name="Lawrence Berkeley National Laboratory"/>
            <person name="Nybo J.L."/>
            <person name="Vesth T.C."/>
            <person name="Theobald S."/>
            <person name="Frisvad J.C."/>
            <person name="Larsen T.O."/>
            <person name="Kjaerboelling I."/>
            <person name="Rothschild-Mancinelli K."/>
            <person name="Lyhne E.K."/>
            <person name="Kogle M.E."/>
            <person name="Barry K."/>
            <person name="Clum A."/>
            <person name="Na H."/>
            <person name="Ledsgaard L."/>
            <person name="Lin J."/>
            <person name="Lipzen A."/>
            <person name="Kuo A."/>
            <person name="Riley R."/>
            <person name="Mondo S."/>
            <person name="Labutti K."/>
            <person name="Haridas S."/>
            <person name="Pangalinan J."/>
            <person name="Salamov A.A."/>
            <person name="Simmons B.A."/>
            <person name="Magnuson J.K."/>
            <person name="Chen J."/>
            <person name="Drula E."/>
            <person name="Henrissat B."/>
            <person name="Wiebenga A."/>
            <person name="Lubbers R.J."/>
            <person name="Gomes A.C."/>
            <person name="Makela M.R."/>
            <person name="Stajich J."/>
            <person name="Grigoriev I.V."/>
            <person name="Mortensen U.H."/>
            <person name="De Vries R.P."/>
            <person name="Baker S.E."/>
            <person name="Andersen M.R."/>
        </authorList>
    </citation>
    <scope>NUCLEOTIDE SEQUENCE [LARGE SCALE GENOMIC DNA]</scope>
    <source>
        <strain evidence="8 9">CBS 209.92</strain>
    </source>
</reference>
<dbReference type="InterPro" id="IPR041542">
    <property type="entry name" value="GH43_C2"/>
</dbReference>
<dbReference type="InterPro" id="IPR023296">
    <property type="entry name" value="Glyco_hydro_beta-prop_sf"/>
</dbReference>
<feature type="domain" description="Beta-xylosidase C-terminal Concanavalin A-like" evidence="7">
    <location>
        <begin position="297"/>
        <end position="499"/>
    </location>
</feature>
<protein>
    <submittedName>
        <fullName evidence="8">Glycosyl hydrolase</fullName>
    </submittedName>
</protein>
<gene>
    <name evidence="8" type="ORF">BJX66DRAFT_321898</name>
</gene>
<keyword evidence="3 5" id="KW-0378">Hydrolase</keyword>
<comment type="similarity">
    <text evidence="1 5">Belongs to the glycosyl hydrolase 43 family.</text>
</comment>
<accession>A0ABR4GKT2</accession>
<dbReference type="SUPFAM" id="SSF49899">
    <property type="entry name" value="Concanavalin A-like lectins/glucanases"/>
    <property type="match status" value="1"/>
</dbReference>
<evidence type="ECO:0000313" key="9">
    <source>
        <dbReference type="Proteomes" id="UP001610563"/>
    </source>
</evidence>
<dbReference type="InterPro" id="IPR013320">
    <property type="entry name" value="ConA-like_dom_sf"/>
</dbReference>
<proteinExistence type="inferred from homology"/>
<keyword evidence="9" id="KW-1185">Reference proteome</keyword>
<sequence>MKATLMSLGLVLPSAAQIANPVIWADFADLDIFRVDDTFYYSASNMHYSPGAPILRSWDLINWQFLGHSIPELSFGPEYYLEGGGNAYIAGTWASTMRYRESTGTFHWMGCIGGVTYVYTAPDAAGPWGQASTIPSCYYDAGMLVSSNDTLYVAYGNNGITVAELSPDGLSEARSQVVYPNDDDAGYLEGSRFYEPDGIFYIFLRRLLISDAGTPVESCGYPHQGGIVDTANGDWYYMAFVDCYPAGRVPVLAPITWADDGWPFVDLVDGALWRETYDAPNIEPPQTPINEFEPGTDLFMGPALSPHWEWNHNPDNSKWAFRSNGDGDGGLTLHTASVTDDLYTAKNTLTRRILGPASAGTLHLSSLSCMADGDRAGLSLLRQSSAWIGIVNQGGTNRISVTTGLEMGTDWDTISTGSELASAPLVGGDQVWLRADAAVGPGTVKTGQFSYSLDGVEFVELGGSVALNSTWEFFMGYRFGIFNYATAELGGSVDVVSFDIAMLATD</sequence>
<feature type="signal peptide" evidence="6">
    <location>
        <begin position="1"/>
        <end position="16"/>
    </location>
</feature>
<dbReference type="SUPFAM" id="SSF75005">
    <property type="entry name" value="Arabinanase/levansucrase/invertase"/>
    <property type="match status" value="1"/>
</dbReference>
<dbReference type="Pfam" id="PF17851">
    <property type="entry name" value="GH43_C2"/>
    <property type="match status" value="1"/>
</dbReference>
<keyword evidence="4 5" id="KW-0326">Glycosidase</keyword>
<evidence type="ECO:0000256" key="5">
    <source>
        <dbReference type="RuleBase" id="RU361187"/>
    </source>
</evidence>
<evidence type="ECO:0000256" key="4">
    <source>
        <dbReference type="ARBA" id="ARBA00023295"/>
    </source>
</evidence>
<dbReference type="PANTHER" id="PTHR42812:SF15">
    <property type="entry name" value="HYDROLASE, PUTATIVE (AFU_ORTHOLOGUE AFUA_2G00930)-RELATED"/>
    <property type="match status" value="1"/>
</dbReference>
<dbReference type="InterPro" id="IPR051795">
    <property type="entry name" value="Glycosyl_Hydrlase_43"/>
</dbReference>
<evidence type="ECO:0000256" key="6">
    <source>
        <dbReference type="SAM" id="SignalP"/>
    </source>
</evidence>
<dbReference type="Pfam" id="PF04616">
    <property type="entry name" value="Glyco_hydro_43"/>
    <property type="match status" value="1"/>
</dbReference>
<dbReference type="Proteomes" id="UP001610563">
    <property type="component" value="Unassembled WGS sequence"/>
</dbReference>
<evidence type="ECO:0000259" key="7">
    <source>
        <dbReference type="Pfam" id="PF17851"/>
    </source>
</evidence>
<name>A0ABR4GKT2_9EURO</name>